<dbReference type="InterPro" id="IPR052055">
    <property type="entry name" value="Hepadnavirus_pol/RT"/>
</dbReference>
<evidence type="ECO:0000313" key="1">
    <source>
        <dbReference type="EMBL" id="PBL01878.1"/>
    </source>
</evidence>
<dbReference type="AlphaFoldDB" id="A0A2H3EM65"/>
<feature type="non-terminal residue" evidence="1">
    <location>
        <position position="1"/>
    </location>
</feature>
<protein>
    <submittedName>
        <fullName evidence="1">Uncharacterized protein</fullName>
    </submittedName>
</protein>
<dbReference type="OMA" id="ACNELML"/>
<gene>
    <name evidence="1" type="ORF">ARMGADRAFT_915374</name>
</gene>
<dbReference type="InParanoid" id="A0A2H3EM65"/>
<dbReference type="EMBL" id="KZ293645">
    <property type="protein sequence ID" value="PBL01878.1"/>
    <property type="molecule type" value="Genomic_DNA"/>
</dbReference>
<organism evidence="1 2">
    <name type="scientific">Armillaria gallica</name>
    <name type="common">Bulbous honey fungus</name>
    <name type="synonym">Armillaria bulbosa</name>
    <dbReference type="NCBI Taxonomy" id="47427"/>
    <lineage>
        <taxon>Eukaryota</taxon>
        <taxon>Fungi</taxon>
        <taxon>Dikarya</taxon>
        <taxon>Basidiomycota</taxon>
        <taxon>Agaricomycotina</taxon>
        <taxon>Agaricomycetes</taxon>
        <taxon>Agaricomycetidae</taxon>
        <taxon>Agaricales</taxon>
        <taxon>Marasmiineae</taxon>
        <taxon>Physalacriaceae</taxon>
        <taxon>Armillaria</taxon>
    </lineage>
</organism>
<proteinExistence type="predicted"/>
<name>A0A2H3EM65_ARMGA</name>
<accession>A0A2H3EM65</accession>
<dbReference type="STRING" id="47427.A0A2H3EM65"/>
<dbReference type="PANTHER" id="PTHR33050:SF7">
    <property type="entry name" value="RIBONUCLEASE H"/>
    <property type="match status" value="1"/>
</dbReference>
<dbReference type="Proteomes" id="UP000217790">
    <property type="component" value="Unassembled WGS sequence"/>
</dbReference>
<sequence length="298" mass="33610">RLLRLWDQLGVLHSKLKQLFGLQLVVIGFDIDSNMMTATMPKDLKAELILTIQHFALSSCCNLQEYQQISGWSNWLFNVFPLLKPGLCNVYAKMQGKTNSFTEIALNKAMKDDLDWLADHIKESDGVCYFDTMDWDPILDATITVLCNACLHAMGFWVLKIACGFVCPTPELLNGDEIIFCFKALCVCAMIHWVVKTLSPELWKCVTIFIDNTNTVTNTVNIFNSLRASLTYNPILKSAINVMINHHINLKVLHIPSSENDVTDALSHSQFLKAQSLVAQLIINLFEPPQDVLEVSKC</sequence>
<reference evidence="2" key="1">
    <citation type="journal article" date="2017" name="Nat. Ecol. Evol.">
        <title>Genome expansion and lineage-specific genetic innovations in the forest pathogenic fungi Armillaria.</title>
        <authorList>
            <person name="Sipos G."/>
            <person name="Prasanna A.N."/>
            <person name="Walter M.C."/>
            <person name="O'Connor E."/>
            <person name="Balint B."/>
            <person name="Krizsan K."/>
            <person name="Kiss B."/>
            <person name="Hess J."/>
            <person name="Varga T."/>
            <person name="Slot J."/>
            <person name="Riley R."/>
            <person name="Boka B."/>
            <person name="Rigling D."/>
            <person name="Barry K."/>
            <person name="Lee J."/>
            <person name="Mihaltcheva S."/>
            <person name="LaButti K."/>
            <person name="Lipzen A."/>
            <person name="Waldron R."/>
            <person name="Moloney N.M."/>
            <person name="Sperisen C."/>
            <person name="Kredics L."/>
            <person name="Vagvoelgyi C."/>
            <person name="Patrignani A."/>
            <person name="Fitzpatrick D."/>
            <person name="Nagy I."/>
            <person name="Doyle S."/>
            <person name="Anderson J.B."/>
            <person name="Grigoriev I.V."/>
            <person name="Gueldener U."/>
            <person name="Muensterkoetter M."/>
            <person name="Nagy L.G."/>
        </authorList>
    </citation>
    <scope>NUCLEOTIDE SEQUENCE [LARGE SCALE GENOMIC DNA]</scope>
    <source>
        <strain evidence="2">Ar21-2</strain>
    </source>
</reference>
<dbReference type="PANTHER" id="PTHR33050">
    <property type="entry name" value="REVERSE TRANSCRIPTASE DOMAIN-CONTAINING PROTEIN"/>
    <property type="match status" value="1"/>
</dbReference>
<dbReference type="OrthoDB" id="198652at2759"/>
<evidence type="ECO:0000313" key="2">
    <source>
        <dbReference type="Proteomes" id="UP000217790"/>
    </source>
</evidence>
<keyword evidence="2" id="KW-1185">Reference proteome</keyword>